<evidence type="ECO:0000313" key="6">
    <source>
        <dbReference type="EMBL" id="SBW09981.1"/>
    </source>
</evidence>
<dbReference type="GO" id="GO:0016787">
    <property type="term" value="F:hydrolase activity"/>
    <property type="evidence" value="ECO:0007669"/>
    <property type="project" value="UniProtKB-KW"/>
</dbReference>
<evidence type="ECO:0000256" key="2">
    <source>
        <dbReference type="ARBA" id="ARBA00022801"/>
    </source>
</evidence>
<feature type="binding site" description="via carbamate group" evidence="4">
    <location>
        <position position="149"/>
    </location>
    <ligand>
        <name>Zn(2+)</name>
        <dbReference type="ChEBI" id="CHEBI:29105"/>
        <label>2</label>
    </ligand>
</feature>
<dbReference type="PANTHER" id="PTHR10819:SF3">
    <property type="entry name" value="PHOSPHOTRIESTERASE-RELATED PROTEIN"/>
    <property type="match status" value="1"/>
</dbReference>
<feature type="binding site" evidence="4">
    <location>
        <position position="268"/>
    </location>
    <ligand>
        <name>Zn(2+)</name>
        <dbReference type="ChEBI" id="CHEBI:29105"/>
        <label>1</label>
    </ligand>
</feature>
<feature type="binding site" evidence="4">
    <location>
        <position position="210"/>
    </location>
    <ligand>
        <name>Zn(2+)</name>
        <dbReference type="ChEBI" id="CHEBI:29105"/>
        <label>2</label>
    </ligand>
</feature>
<proteinExistence type="inferred from homology"/>
<dbReference type="AlphaFoldDB" id="A0A212KEB4"/>
<dbReference type="SUPFAM" id="SSF51556">
    <property type="entry name" value="Metallo-dependent hydrolases"/>
    <property type="match status" value="1"/>
</dbReference>
<accession>A0A212KEB4</accession>
<dbReference type="GO" id="GO:0008270">
    <property type="term" value="F:zinc ion binding"/>
    <property type="evidence" value="ECO:0007669"/>
    <property type="project" value="InterPro"/>
</dbReference>
<evidence type="ECO:0000256" key="4">
    <source>
        <dbReference type="PIRSR" id="PIRSR601559-51"/>
    </source>
</evidence>
<name>A0A212KEB4_9FIRM</name>
<dbReference type="PANTHER" id="PTHR10819">
    <property type="entry name" value="PHOSPHOTRIESTERASE-RELATED"/>
    <property type="match status" value="1"/>
</dbReference>
<feature type="binding site" description="via carbamate group" evidence="4">
    <location>
        <position position="149"/>
    </location>
    <ligand>
        <name>Zn(2+)</name>
        <dbReference type="ChEBI" id="CHEBI:29105"/>
        <label>1</label>
    </ligand>
</feature>
<feature type="modified residue" description="N6-carboxylysine" evidence="3 5">
    <location>
        <position position="149"/>
    </location>
</feature>
<keyword evidence="1 4" id="KW-0479">Metal-binding</keyword>
<dbReference type="EMBL" id="FLUN01000001">
    <property type="protein sequence ID" value="SBW09981.1"/>
    <property type="molecule type" value="Genomic_DNA"/>
</dbReference>
<feature type="binding site" evidence="4">
    <location>
        <position position="24"/>
    </location>
    <ligand>
        <name>Zn(2+)</name>
        <dbReference type="ChEBI" id="CHEBI:29105"/>
        <label>1</label>
    </ligand>
</feature>
<feature type="binding site" evidence="4">
    <location>
        <position position="182"/>
    </location>
    <ligand>
        <name>Zn(2+)</name>
        <dbReference type="ChEBI" id="CHEBI:29105"/>
        <label>2</label>
    </ligand>
</feature>
<organism evidence="6">
    <name type="scientific">uncultured Eubacteriales bacterium</name>
    <dbReference type="NCBI Taxonomy" id="172733"/>
    <lineage>
        <taxon>Bacteria</taxon>
        <taxon>Bacillati</taxon>
        <taxon>Bacillota</taxon>
        <taxon>Clostridia</taxon>
        <taxon>Eubacteriales</taxon>
        <taxon>environmental samples</taxon>
    </lineage>
</organism>
<protein>
    <submittedName>
        <fullName evidence="6">Phosphotriesterase family protein</fullName>
    </submittedName>
</protein>
<comment type="cofactor">
    <cofactor evidence="4">
        <name>a divalent metal cation</name>
        <dbReference type="ChEBI" id="CHEBI:60240"/>
    </cofactor>
    <text evidence="4">Binds 2 divalent metal cations per subunit.</text>
</comment>
<reference evidence="6" key="1">
    <citation type="submission" date="2016-04" db="EMBL/GenBank/DDBJ databases">
        <authorList>
            <person name="Evans L.H."/>
            <person name="Alamgir A."/>
            <person name="Owens N."/>
            <person name="Weber N.D."/>
            <person name="Virtaneva K."/>
            <person name="Barbian K."/>
            <person name="Babar A."/>
            <person name="Rosenke K."/>
        </authorList>
    </citation>
    <scope>NUCLEOTIDE SEQUENCE</scope>
    <source>
        <strain evidence="6">86</strain>
    </source>
</reference>
<gene>
    <name evidence="6" type="ORF">KL86CLO1_12795</name>
</gene>
<sequence>MSYLQTVLGRLDPSEMGHGQIHEHLFVRHTPMALLNPALQFDDYARSLAELRAYRAKGGSFLVDAQPVAAGRDAEMLCALSRESGVAITASTGYHLLGFYSPDCWVHALDEEGLFKLYLSEVMEGMLPWDGDASRRPEGRSAARAGLVKAAIPKEGPVGRYATLLRAAARAAIAADIPLMLHTEAGMGALEAISLCGIMGLPPHRMVVCHVDRQAADFTPHESIAQTGVYLDYDTIARIKYHSDEEEVALVSHMLALGYGPQLLLALDTTAARLSSYGGPTGLGYILDTFLPLLREAGASEEDLERMTVNNCRRLFFGALK</sequence>
<dbReference type="PIRSF" id="PIRSF016839">
    <property type="entry name" value="PhP"/>
    <property type="match status" value="1"/>
</dbReference>
<keyword evidence="2" id="KW-0378">Hydrolase</keyword>
<evidence type="ECO:0000256" key="3">
    <source>
        <dbReference type="PIRSR" id="PIRSR601559-50"/>
    </source>
</evidence>
<dbReference type="PROSITE" id="PS51347">
    <property type="entry name" value="PHOSPHOTRIESTERASE_2"/>
    <property type="match status" value="1"/>
</dbReference>
<dbReference type="InterPro" id="IPR001559">
    <property type="entry name" value="Phosphotriesterase"/>
</dbReference>
<feature type="binding site" evidence="4">
    <location>
        <position position="22"/>
    </location>
    <ligand>
        <name>Zn(2+)</name>
        <dbReference type="ChEBI" id="CHEBI:29105"/>
        <label>1</label>
    </ligand>
</feature>
<evidence type="ECO:0000256" key="1">
    <source>
        <dbReference type="ARBA" id="ARBA00022723"/>
    </source>
</evidence>
<evidence type="ECO:0000256" key="5">
    <source>
        <dbReference type="PROSITE-ProRule" id="PRU00679"/>
    </source>
</evidence>
<dbReference type="Gene3D" id="3.20.20.140">
    <property type="entry name" value="Metal-dependent hydrolases"/>
    <property type="match status" value="1"/>
</dbReference>
<dbReference type="Pfam" id="PF02126">
    <property type="entry name" value="PTE"/>
    <property type="match status" value="1"/>
</dbReference>
<dbReference type="InterPro" id="IPR032466">
    <property type="entry name" value="Metal_Hydrolase"/>
</dbReference>
<comment type="similarity">
    <text evidence="5">Belongs to the metallo-dependent hydrolases superfamily. Phosphotriesterase family.</text>
</comment>